<dbReference type="PANTHER" id="PTHR46796">
    <property type="entry name" value="HTH-TYPE TRANSCRIPTIONAL ACTIVATOR RHAS-RELATED"/>
    <property type="match status" value="1"/>
</dbReference>
<feature type="domain" description="HTH araC/xylS-type" evidence="4">
    <location>
        <begin position="216"/>
        <end position="314"/>
    </location>
</feature>
<dbReference type="AlphaFoldDB" id="A0A4R7V1J4"/>
<accession>A0A4R7V1J4</accession>
<dbReference type="GO" id="GO:0003700">
    <property type="term" value="F:DNA-binding transcription factor activity"/>
    <property type="evidence" value="ECO:0007669"/>
    <property type="project" value="InterPro"/>
</dbReference>
<evidence type="ECO:0000313" key="5">
    <source>
        <dbReference type="EMBL" id="TDV42710.1"/>
    </source>
</evidence>
<dbReference type="InterPro" id="IPR050204">
    <property type="entry name" value="AraC_XylS_family_regulators"/>
</dbReference>
<dbReference type="RefSeq" id="WP_133907298.1">
    <property type="nucleotide sequence ID" value="NZ_SOCP01000017.1"/>
</dbReference>
<dbReference type="SUPFAM" id="SSF46689">
    <property type="entry name" value="Homeodomain-like"/>
    <property type="match status" value="2"/>
</dbReference>
<keyword evidence="6" id="KW-1185">Reference proteome</keyword>
<dbReference type="PROSITE" id="PS01124">
    <property type="entry name" value="HTH_ARAC_FAMILY_2"/>
    <property type="match status" value="1"/>
</dbReference>
<dbReference type="Pfam" id="PF12852">
    <property type="entry name" value="Cupin_6"/>
    <property type="match status" value="1"/>
</dbReference>
<keyword evidence="3" id="KW-0804">Transcription</keyword>
<evidence type="ECO:0000256" key="1">
    <source>
        <dbReference type="ARBA" id="ARBA00023015"/>
    </source>
</evidence>
<dbReference type="Proteomes" id="UP000294927">
    <property type="component" value="Unassembled WGS sequence"/>
</dbReference>
<name>A0A4R7V1J4_9PSEU</name>
<dbReference type="InterPro" id="IPR032783">
    <property type="entry name" value="AraC_lig"/>
</dbReference>
<evidence type="ECO:0000313" key="6">
    <source>
        <dbReference type="Proteomes" id="UP000294927"/>
    </source>
</evidence>
<sequence length="325" mass="35448">MKGLDPWAPTDPVGEALHLLRMNGAFYCRAELSAPWGMSMPAMPGHLWFHVVTAGTCWLGTGDGPPRVMGASELVLVPHGQGHTLLSEPGVPTPSVVDLPRGLVSDRYELLRHGGGGAPTHMICGAIRFDQPSARHLIEVLPETLHIETAGSAPDSWMPSLLRLMANEAKELRPGGEEVITRLSDIIVIQAIRTWLEADPAARTGWLGALHDPQLGRALALIHRQPDHPWTVADLASELAMSRSAFSARFTKVVGEPVMQYVTRWRMQVALRSFEEGQTTTAELARKLGYRSEAAFARAFKRVLGVSPGAARKRRGDDLLDLSMT</sequence>
<dbReference type="Pfam" id="PF12833">
    <property type="entry name" value="HTH_18"/>
    <property type="match status" value="1"/>
</dbReference>
<comment type="caution">
    <text evidence="5">The sequence shown here is derived from an EMBL/GenBank/DDBJ whole genome shotgun (WGS) entry which is preliminary data.</text>
</comment>
<keyword evidence="2 5" id="KW-0238">DNA-binding</keyword>
<dbReference type="GO" id="GO:0043565">
    <property type="term" value="F:sequence-specific DNA binding"/>
    <property type="evidence" value="ECO:0007669"/>
    <property type="project" value="InterPro"/>
</dbReference>
<proteinExistence type="predicted"/>
<dbReference type="EMBL" id="SOCP01000017">
    <property type="protein sequence ID" value="TDV42710.1"/>
    <property type="molecule type" value="Genomic_DNA"/>
</dbReference>
<reference evidence="5 6" key="1">
    <citation type="submission" date="2019-03" db="EMBL/GenBank/DDBJ databases">
        <title>Genomic Encyclopedia of Archaeal and Bacterial Type Strains, Phase II (KMG-II): from individual species to whole genera.</title>
        <authorList>
            <person name="Goeker M."/>
        </authorList>
    </citation>
    <scope>NUCLEOTIDE SEQUENCE [LARGE SCALE GENOMIC DNA]</scope>
    <source>
        <strain evidence="5 6">DSM 45499</strain>
    </source>
</reference>
<dbReference type="InterPro" id="IPR009057">
    <property type="entry name" value="Homeodomain-like_sf"/>
</dbReference>
<dbReference type="OrthoDB" id="241790at2"/>
<gene>
    <name evidence="5" type="ORF">CLV71_117182</name>
</gene>
<dbReference type="Gene3D" id="1.10.10.60">
    <property type="entry name" value="Homeodomain-like"/>
    <property type="match status" value="1"/>
</dbReference>
<keyword evidence="1" id="KW-0805">Transcription regulation</keyword>
<evidence type="ECO:0000256" key="3">
    <source>
        <dbReference type="ARBA" id="ARBA00023163"/>
    </source>
</evidence>
<dbReference type="SMART" id="SM00342">
    <property type="entry name" value="HTH_ARAC"/>
    <property type="match status" value="1"/>
</dbReference>
<dbReference type="InterPro" id="IPR018060">
    <property type="entry name" value="HTH_AraC"/>
</dbReference>
<protein>
    <submittedName>
        <fullName evidence="5">AraC-like DNA-binding protein</fullName>
    </submittedName>
</protein>
<evidence type="ECO:0000259" key="4">
    <source>
        <dbReference type="PROSITE" id="PS01124"/>
    </source>
</evidence>
<organism evidence="5 6">
    <name type="scientific">Actinophytocola oryzae</name>
    <dbReference type="NCBI Taxonomy" id="502181"/>
    <lineage>
        <taxon>Bacteria</taxon>
        <taxon>Bacillati</taxon>
        <taxon>Actinomycetota</taxon>
        <taxon>Actinomycetes</taxon>
        <taxon>Pseudonocardiales</taxon>
        <taxon>Pseudonocardiaceae</taxon>
    </lineage>
</organism>
<evidence type="ECO:0000256" key="2">
    <source>
        <dbReference type="ARBA" id="ARBA00023125"/>
    </source>
</evidence>
<dbReference type="PANTHER" id="PTHR46796:SF7">
    <property type="entry name" value="ARAC FAMILY TRANSCRIPTIONAL REGULATOR"/>
    <property type="match status" value="1"/>
</dbReference>